<comment type="caution">
    <text evidence="2">The sequence shown here is derived from an EMBL/GenBank/DDBJ whole genome shotgun (WGS) entry which is preliminary data.</text>
</comment>
<protein>
    <submittedName>
        <fullName evidence="2">Uncharacterized protein</fullName>
    </submittedName>
</protein>
<dbReference type="Proteomes" id="UP000663855">
    <property type="component" value="Unassembled WGS sequence"/>
</dbReference>
<feature type="transmembrane region" description="Helical" evidence="1">
    <location>
        <begin position="16"/>
        <end position="36"/>
    </location>
</feature>
<feature type="transmembrane region" description="Helical" evidence="1">
    <location>
        <begin position="42"/>
        <end position="59"/>
    </location>
</feature>
<evidence type="ECO:0000256" key="1">
    <source>
        <dbReference type="SAM" id="Phobius"/>
    </source>
</evidence>
<organism evidence="2 3">
    <name type="scientific">Rotaria magnacalcarata</name>
    <dbReference type="NCBI Taxonomy" id="392030"/>
    <lineage>
        <taxon>Eukaryota</taxon>
        <taxon>Metazoa</taxon>
        <taxon>Spiralia</taxon>
        <taxon>Gnathifera</taxon>
        <taxon>Rotifera</taxon>
        <taxon>Eurotatoria</taxon>
        <taxon>Bdelloidea</taxon>
        <taxon>Philodinida</taxon>
        <taxon>Philodinidae</taxon>
        <taxon>Rotaria</taxon>
    </lineage>
</organism>
<keyword evidence="1" id="KW-0472">Membrane</keyword>
<dbReference type="EMBL" id="CAJNOV010006689">
    <property type="protein sequence ID" value="CAF1255192.1"/>
    <property type="molecule type" value="Genomic_DNA"/>
</dbReference>
<accession>A0A815ABF4</accession>
<evidence type="ECO:0000313" key="3">
    <source>
        <dbReference type="Proteomes" id="UP000663855"/>
    </source>
</evidence>
<keyword evidence="1" id="KW-0812">Transmembrane</keyword>
<sequence length="77" mass="8897">MLAWWHLFWICQKIKLHVVFLVIASIIVGASVADYLRRIPDTTSGFSNVAFMLIFLFRLHQYCKLNQQVLAEDGEGI</sequence>
<gene>
    <name evidence="2" type="ORF">CJN711_LOCUS14694</name>
</gene>
<dbReference type="AlphaFoldDB" id="A0A815ABF4"/>
<keyword evidence="1" id="KW-1133">Transmembrane helix</keyword>
<reference evidence="2" key="1">
    <citation type="submission" date="2021-02" db="EMBL/GenBank/DDBJ databases">
        <authorList>
            <person name="Nowell W R."/>
        </authorList>
    </citation>
    <scope>NUCLEOTIDE SEQUENCE</scope>
</reference>
<proteinExistence type="predicted"/>
<name>A0A815ABF4_9BILA</name>
<evidence type="ECO:0000313" key="2">
    <source>
        <dbReference type="EMBL" id="CAF1255192.1"/>
    </source>
</evidence>